<evidence type="ECO:0000313" key="2">
    <source>
        <dbReference type="EMBL" id="QNR23465.1"/>
    </source>
</evidence>
<keyword evidence="3" id="KW-1185">Reference proteome</keyword>
<evidence type="ECO:0000313" key="3">
    <source>
        <dbReference type="Proteomes" id="UP000516305"/>
    </source>
</evidence>
<gene>
    <name evidence="2" type="ORF">H4K34_13915</name>
</gene>
<dbReference type="EMBL" id="CP060139">
    <property type="protein sequence ID" value="QNR23465.1"/>
    <property type="molecule type" value="Genomic_DNA"/>
</dbReference>
<name>A0A7H0VCL7_9FLAO</name>
<evidence type="ECO:0000256" key="1">
    <source>
        <dbReference type="ARBA" id="ARBA00022729"/>
    </source>
</evidence>
<sequence>MGDSLMMASVGRYRVFSWTDYPRLLKTDAYGGQVQLFDLNNVNLDCPVGRGTSWTNSKGYLLFSDTTTYDGYKDQTTLSQCFSFHAYGSDTILWQGEGSIYVPYGNGTQITVASNSTFWIDNILREEFTAVDQSTGDTILTIPYDSIAQNYSAPSDYRLFEYSLFAPLQSKSDSAYGFAHFVKRDSVGNPLAFMSFYSLIDLKDLSLLAPPIIWPSEVFYFDPNGFGILKDSIEFYPNGNFYRKTITSERIYNSLIDTVLLLDSLRYHPDTMKFPIKNRFYLTRKKGDYILYAEEIDQYRDTVNFGQVTTETVLLRMYKGNKLLYEKTLITNDFSGDADIRIVDGFVLSDGRAILNLNIGAIRDGYRILFVDTNGTNYLAIDEEYLRVGNARLEVFPNLADHEIQIKASSEIADLNIVDALGREQKITIPKGQQFYLNVKDFAPGLYYIKARLANGAILSGKFIKK</sequence>
<protein>
    <submittedName>
        <fullName evidence="2">T9SS type A sorting domain-containing protein</fullName>
    </submittedName>
</protein>
<keyword evidence="1" id="KW-0732">Signal</keyword>
<dbReference type="KEGG" id="chyd:H4K34_13915"/>
<organism evidence="2 3">
    <name type="scientific">Croceimicrobium hydrocarbonivorans</name>
    <dbReference type="NCBI Taxonomy" id="2761580"/>
    <lineage>
        <taxon>Bacteria</taxon>
        <taxon>Pseudomonadati</taxon>
        <taxon>Bacteroidota</taxon>
        <taxon>Flavobacteriia</taxon>
        <taxon>Flavobacteriales</taxon>
        <taxon>Owenweeksiaceae</taxon>
        <taxon>Croceimicrobium</taxon>
    </lineage>
</organism>
<proteinExistence type="predicted"/>
<dbReference type="InterPro" id="IPR026444">
    <property type="entry name" value="Secre_tail"/>
</dbReference>
<dbReference type="AlphaFoldDB" id="A0A7H0VCL7"/>
<reference evidence="2 3" key="1">
    <citation type="submission" date="2020-08" db="EMBL/GenBank/DDBJ databases">
        <title>Croceimicrobium hydrocarbonivorans gen. nov., sp. nov., a novel marine bacterium isolated from a bacterial consortium that degrades polyethylene terephthalate.</title>
        <authorList>
            <person name="Liu R."/>
        </authorList>
    </citation>
    <scope>NUCLEOTIDE SEQUENCE [LARGE SCALE GENOMIC DNA]</scope>
    <source>
        <strain evidence="2 3">A20-9</strain>
    </source>
</reference>
<dbReference type="NCBIfam" id="TIGR04183">
    <property type="entry name" value="Por_Secre_tail"/>
    <property type="match status" value="1"/>
</dbReference>
<dbReference type="Proteomes" id="UP000516305">
    <property type="component" value="Chromosome"/>
</dbReference>
<accession>A0A7H0VCL7</accession>
<dbReference type="RefSeq" id="WP_210757997.1">
    <property type="nucleotide sequence ID" value="NZ_CP060139.1"/>
</dbReference>